<dbReference type="EMBL" id="SGWQ01000018">
    <property type="protein sequence ID" value="RZS29765.1"/>
    <property type="molecule type" value="Genomic_DNA"/>
</dbReference>
<name>A0A4Q7KC18_9PSEU</name>
<protein>
    <submittedName>
        <fullName evidence="2">Phosphotransferase family enzyme</fullName>
    </submittedName>
</protein>
<dbReference type="AlphaFoldDB" id="A0A4Q7KC18"/>
<sequence>MISPDTPPVSERLRAELGQPSDVGKLYSSPGSHVWRVLLGETPAVVKQFLGDGADARFDRETTALHAAAAVEPPLVPELLGSEPDDHVVVLEHLETAKNPPSLVTFTDALARLHALGSTAKPDLPDAVHIRQSDVDAFVGLCTKLWITVPDDAAAELAALVERLAAAPRTALLHGDPCYGNVLSVGGRAYFVDFEQASLGDGAAELSYLRAGFPTCGLCPTLSDVEIRQAEAVYRDGWRGAGGSGEPGSVIDHCVAWALRGDALVQRSERGRRDQLARLVTENWSWGPHTARERLTRRLGVVASLAGGTATGRLAATVRQKVSAL</sequence>
<keyword evidence="2" id="KW-0808">Transferase</keyword>
<accession>A0A4Q7KC18</accession>
<dbReference type="InterPro" id="IPR011009">
    <property type="entry name" value="Kinase-like_dom_sf"/>
</dbReference>
<dbReference type="Pfam" id="PF01636">
    <property type="entry name" value="APH"/>
    <property type="match status" value="1"/>
</dbReference>
<dbReference type="SUPFAM" id="SSF56112">
    <property type="entry name" value="Protein kinase-like (PK-like)"/>
    <property type="match status" value="1"/>
</dbReference>
<dbReference type="RefSeq" id="WP_165401578.1">
    <property type="nucleotide sequence ID" value="NZ_SGWQ01000018.1"/>
</dbReference>
<evidence type="ECO:0000313" key="3">
    <source>
        <dbReference type="Proteomes" id="UP000294257"/>
    </source>
</evidence>
<dbReference type="Gene3D" id="3.90.1200.10">
    <property type="match status" value="1"/>
</dbReference>
<evidence type="ECO:0000313" key="2">
    <source>
        <dbReference type="EMBL" id="RZS29765.1"/>
    </source>
</evidence>
<dbReference type="GO" id="GO:0016740">
    <property type="term" value="F:transferase activity"/>
    <property type="evidence" value="ECO:0007669"/>
    <property type="project" value="UniProtKB-KW"/>
</dbReference>
<feature type="domain" description="Aminoglycoside phosphotransferase" evidence="1">
    <location>
        <begin position="34"/>
        <end position="210"/>
    </location>
</feature>
<evidence type="ECO:0000259" key="1">
    <source>
        <dbReference type="Pfam" id="PF01636"/>
    </source>
</evidence>
<keyword evidence="3" id="KW-1185">Reference proteome</keyword>
<reference evidence="2 3" key="1">
    <citation type="submission" date="2019-02" db="EMBL/GenBank/DDBJ databases">
        <title>Genomic Encyclopedia of Type Strains, Phase IV (KMG-IV): sequencing the most valuable type-strain genomes for metagenomic binning, comparative biology and taxonomic classification.</title>
        <authorList>
            <person name="Goeker M."/>
        </authorList>
    </citation>
    <scope>NUCLEOTIDE SEQUENCE [LARGE SCALE GENOMIC DNA]</scope>
    <source>
        <strain evidence="2 3">DSM 101727</strain>
    </source>
</reference>
<dbReference type="Proteomes" id="UP000294257">
    <property type="component" value="Unassembled WGS sequence"/>
</dbReference>
<gene>
    <name evidence="2" type="ORF">EV193_11819</name>
</gene>
<organism evidence="2 3">
    <name type="scientific">Herbihabitans rhizosphaerae</name>
    <dbReference type="NCBI Taxonomy" id="1872711"/>
    <lineage>
        <taxon>Bacteria</taxon>
        <taxon>Bacillati</taxon>
        <taxon>Actinomycetota</taxon>
        <taxon>Actinomycetes</taxon>
        <taxon>Pseudonocardiales</taxon>
        <taxon>Pseudonocardiaceae</taxon>
        <taxon>Herbihabitans</taxon>
    </lineage>
</organism>
<dbReference type="InterPro" id="IPR002575">
    <property type="entry name" value="Aminoglycoside_PTrfase"/>
</dbReference>
<proteinExistence type="predicted"/>
<comment type="caution">
    <text evidence="2">The sequence shown here is derived from an EMBL/GenBank/DDBJ whole genome shotgun (WGS) entry which is preliminary data.</text>
</comment>